<comment type="caution">
    <text evidence="2">The sequence shown here is derived from an EMBL/GenBank/DDBJ whole genome shotgun (WGS) entry which is preliminary data.</text>
</comment>
<dbReference type="EMBL" id="JAKOGI010000036">
    <property type="protein sequence ID" value="KAJ8447695.1"/>
    <property type="molecule type" value="Genomic_DNA"/>
</dbReference>
<reference evidence="2" key="1">
    <citation type="submission" date="2022-04" db="EMBL/GenBank/DDBJ databases">
        <title>Carnegiea gigantea Genome sequencing and assembly v2.</title>
        <authorList>
            <person name="Copetti D."/>
            <person name="Sanderson M.J."/>
            <person name="Burquez A."/>
            <person name="Wojciechowski M.F."/>
        </authorList>
    </citation>
    <scope>NUCLEOTIDE SEQUENCE</scope>
    <source>
        <strain evidence="2">SGP5-SGP5p</strain>
        <tissue evidence="2">Aerial part</tissue>
    </source>
</reference>
<feature type="compositionally biased region" description="Polar residues" evidence="1">
    <location>
        <begin position="63"/>
        <end position="78"/>
    </location>
</feature>
<evidence type="ECO:0000313" key="2">
    <source>
        <dbReference type="EMBL" id="KAJ8447695.1"/>
    </source>
</evidence>
<proteinExistence type="predicted"/>
<feature type="region of interest" description="Disordered" evidence="1">
    <location>
        <begin position="1"/>
        <end position="93"/>
    </location>
</feature>
<gene>
    <name evidence="2" type="ORF">Cgig2_031749</name>
</gene>
<evidence type="ECO:0000313" key="3">
    <source>
        <dbReference type="Proteomes" id="UP001153076"/>
    </source>
</evidence>
<sequence>MCDGSQKGSRPDTPVDLDRSNEPPKSGDAFSISNVLGHETQRSTRPSKYINSIQRGHQKQTEKTPSLSKQSNGNTRTESLNHGDKRPNLVQPNFTLLNDGGVISNAQPLKHIAFNHDGGRSYVELSTKANPTSGGTLIKGCKPSLHSHVENQKLSRGQVDILVDTVLRNHPKEVHQYGSSEKKELIAMGICKCKAEPSMLDMVLREKLDEITLVKVLEVREERKGGRKWAREQVACKGKTLEVCEEANARGQSSVKETTGDIKGNNMEIGGGLGGADDTSPSAVIIGGRVPGGQTIIWVTGNGGFYAQQSFVFRQQYSAIDEIERVLEEEEYEDHHEELHCIVHLWTLEPTTVMVGNYKIKGAKKGTEESRGTNRATYGIKCEQVIRPPRVQSICHYA</sequence>
<keyword evidence="3" id="KW-1185">Reference proteome</keyword>
<feature type="compositionally biased region" description="Polar residues" evidence="1">
    <location>
        <begin position="43"/>
        <end position="55"/>
    </location>
</feature>
<dbReference type="OrthoDB" id="1818565at2759"/>
<dbReference type="AlphaFoldDB" id="A0A9Q1KQ05"/>
<dbReference type="Proteomes" id="UP001153076">
    <property type="component" value="Unassembled WGS sequence"/>
</dbReference>
<accession>A0A9Q1KQ05</accession>
<name>A0A9Q1KQ05_9CARY</name>
<organism evidence="2 3">
    <name type="scientific">Carnegiea gigantea</name>
    <dbReference type="NCBI Taxonomy" id="171969"/>
    <lineage>
        <taxon>Eukaryota</taxon>
        <taxon>Viridiplantae</taxon>
        <taxon>Streptophyta</taxon>
        <taxon>Embryophyta</taxon>
        <taxon>Tracheophyta</taxon>
        <taxon>Spermatophyta</taxon>
        <taxon>Magnoliopsida</taxon>
        <taxon>eudicotyledons</taxon>
        <taxon>Gunneridae</taxon>
        <taxon>Pentapetalae</taxon>
        <taxon>Caryophyllales</taxon>
        <taxon>Cactineae</taxon>
        <taxon>Cactaceae</taxon>
        <taxon>Cactoideae</taxon>
        <taxon>Echinocereeae</taxon>
        <taxon>Carnegiea</taxon>
    </lineage>
</organism>
<protein>
    <submittedName>
        <fullName evidence="2">Uncharacterized protein</fullName>
    </submittedName>
</protein>
<evidence type="ECO:0000256" key="1">
    <source>
        <dbReference type="SAM" id="MobiDB-lite"/>
    </source>
</evidence>